<organism evidence="1 2">
    <name type="scientific">Melastoma candidum</name>
    <dbReference type="NCBI Taxonomy" id="119954"/>
    <lineage>
        <taxon>Eukaryota</taxon>
        <taxon>Viridiplantae</taxon>
        <taxon>Streptophyta</taxon>
        <taxon>Embryophyta</taxon>
        <taxon>Tracheophyta</taxon>
        <taxon>Spermatophyta</taxon>
        <taxon>Magnoliopsida</taxon>
        <taxon>eudicotyledons</taxon>
        <taxon>Gunneridae</taxon>
        <taxon>Pentapetalae</taxon>
        <taxon>rosids</taxon>
        <taxon>malvids</taxon>
        <taxon>Myrtales</taxon>
        <taxon>Melastomataceae</taxon>
        <taxon>Melastomatoideae</taxon>
        <taxon>Melastomateae</taxon>
        <taxon>Melastoma</taxon>
    </lineage>
</organism>
<dbReference type="EMBL" id="CM042881">
    <property type="protein sequence ID" value="KAI4385430.1"/>
    <property type="molecule type" value="Genomic_DNA"/>
</dbReference>
<name>A0ACB9S3B3_9MYRT</name>
<protein>
    <submittedName>
        <fullName evidence="1">Uncharacterized protein</fullName>
    </submittedName>
</protein>
<keyword evidence="2" id="KW-1185">Reference proteome</keyword>
<sequence length="247" mass="26690">MDGRSIYPTRMDIHNPTRFRPAAAAADRFVPDFSSTSAAAASADEDLTEDDIFSSLDFSSRRHNQLSSSPSLPAGRPRVPPSSSFAFSPPEASSFGILAALPEQDPHHIFNHKASASAPMASSASSASATSHSPSSISASRLIPSVPKPPTHLSERFLGKYPQSAPVNIPVLANLRRRGGGFLGDDHDEVEEEDEAEDEVLRPPHEIVARRSERVACSVLEGAGRTLKGRDLRRVRNAVWRQTGFLD</sequence>
<comment type="caution">
    <text evidence="1">The sequence shown here is derived from an EMBL/GenBank/DDBJ whole genome shotgun (WGS) entry which is preliminary data.</text>
</comment>
<accession>A0ACB9S3B3</accession>
<reference evidence="2" key="1">
    <citation type="journal article" date="2023" name="Front. Plant Sci.">
        <title>Chromosomal-level genome assembly of Melastoma candidum provides insights into trichome evolution.</title>
        <authorList>
            <person name="Zhong Y."/>
            <person name="Wu W."/>
            <person name="Sun C."/>
            <person name="Zou P."/>
            <person name="Liu Y."/>
            <person name="Dai S."/>
            <person name="Zhou R."/>
        </authorList>
    </citation>
    <scope>NUCLEOTIDE SEQUENCE [LARGE SCALE GENOMIC DNA]</scope>
</reference>
<gene>
    <name evidence="1" type="ORF">MLD38_003457</name>
</gene>
<evidence type="ECO:0000313" key="1">
    <source>
        <dbReference type="EMBL" id="KAI4385430.1"/>
    </source>
</evidence>
<proteinExistence type="predicted"/>
<evidence type="ECO:0000313" key="2">
    <source>
        <dbReference type="Proteomes" id="UP001057402"/>
    </source>
</evidence>
<dbReference type="Proteomes" id="UP001057402">
    <property type="component" value="Chromosome 2"/>
</dbReference>